<comment type="caution">
    <text evidence="1">The sequence shown here is derived from an EMBL/GenBank/DDBJ whole genome shotgun (WGS) entry which is preliminary data.</text>
</comment>
<dbReference type="NCBIfam" id="TIGR02122">
    <property type="entry name" value="TRAP_TAXI"/>
    <property type="match status" value="1"/>
</dbReference>
<evidence type="ECO:0000313" key="2">
    <source>
        <dbReference type="Proteomes" id="UP000238196"/>
    </source>
</evidence>
<dbReference type="EMBL" id="PRLP01000046">
    <property type="protein sequence ID" value="PPC76632.1"/>
    <property type="molecule type" value="Genomic_DNA"/>
</dbReference>
<dbReference type="Proteomes" id="UP000238196">
    <property type="component" value="Unassembled WGS sequence"/>
</dbReference>
<reference evidence="1 2" key="1">
    <citation type="submission" date="2018-02" db="EMBL/GenBank/DDBJ databases">
        <title>novel marine gammaproteobacteria from coastal saline agro ecosystem.</title>
        <authorList>
            <person name="Krishnan R."/>
            <person name="Ramesh Kumar N."/>
        </authorList>
    </citation>
    <scope>NUCLEOTIDE SEQUENCE [LARGE SCALE GENOMIC DNA]</scope>
    <source>
        <strain evidence="1 2">228</strain>
    </source>
</reference>
<dbReference type="PANTHER" id="PTHR42941">
    <property type="entry name" value="SLL1037 PROTEIN"/>
    <property type="match status" value="1"/>
</dbReference>
<organism evidence="1 2">
    <name type="scientific">Proteobacteria bacterium 228</name>
    <dbReference type="NCBI Taxonomy" id="2083153"/>
    <lineage>
        <taxon>Bacteria</taxon>
        <taxon>Pseudomonadati</taxon>
        <taxon>Pseudomonadota</taxon>
    </lineage>
</organism>
<accession>A0A2S5KPH9</accession>
<dbReference type="InterPro" id="IPR011852">
    <property type="entry name" value="TRAP_TAXI"/>
</dbReference>
<dbReference type="Gene3D" id="3.40.190.10">
    <property type="entry name" value="Periplasmic binding protein-like II"/>
    <property type="match status" value="2"/>
</dbReference>
<protein>
    <recommendedName>
        <fullName evidence="3">TRAP transporter substrate-binding protein</fullName>
    </recommendedName>
</protein>
<proteinExistence type="predicted"/>
<evidence type="ECO:0008006" key="3">
    <source>
        <dbReference type="Google" id="ProtNLM"/>
    </source>
</evidence>
<gene>
    <name evidence="1" type="ORF">C4K68_14490</name>
</gene>
<dbReference type="OrthoDB" id="8477520at2"/>
<dbReference type="SUPFAM" id="SSF53850">
    <property type="entry name" value="Periplasmic binding protein-like II"/>
    <property type="match status" value="1"/>
</dbReference>
<dbReference type="PANTHER" id="PTHR42941:SF1">
    <property type="entry name" value="SLL1037 PROTEIN"/>
    <property type="match status" value="1"/>
</dbReference>
<name>A0A2S5KPH9_9PROT</name>
<sequence>MSRPAWCGLRLQLHSLLPRMLLCVGLVAFSQIGRAQDAPAALPYSPDAIPLSQYQSGDAESSTVTDPSAPYAISTVPQGKEYFLAIYSGSTSGVYYYVASAICDTLSMTYRQHHIRCVALRSQGVGSNRDLMTQGRAQMIIVQSDTNYYASNGEKPIPGARSVMSLHNEMGVLVVSKNSDIHGVADLRGKRVNLGPEGSASRNQALELLAAYGLKPADLGRADAVTQDANSQGLCSGYIDAFPVWIGHPAQVVDDVARFCGARLVGMNGDGMENLLHQHQYYSHQTLPANLYPGQDQPLESYGFKASLVAYEPVKPYIVYWLTRSLMEHLDVLRAKTPNLSMLNAREMFEVGNFLPFHEGAARYWREIGWLQDGGPKGPPDIDESAEQ</sequence>
<dbReference type="Pfam" id="PF16868">
    <property type="entry name" value="NMT1_3"/>
    <property type="match status" value="1"/>
</dbReference>
<evidence type="ECO:0000313" key="1">
    <source>
        <dbReference type="EMBL" id="PPC76632.1"/>
    </source>
</evidence>
<dbReference type="AlphaFoldDB" id="A0A2S5KPH9"/>